<sequence>MAPLTVSTGACYVSSGDAAVGVGGMTDPSCLYGGIGCFNDHCRFCQSKTTPKSAQFLLCSWVEDFSSSSESLDGSAGDAHLIRSLATESTEATATADTSVTKTCTTTVSDGDAAVGINIVTDASCIQGGLGCIDTVCRFCRTTSTAQSSTYVSCASIGTTVTQTPVTTTAPVVATPAPTPTTVKQMCSQTVSDGDAAVGIKIVTDTSCSSGGLGCIDQICRFCRVTTTAQSSSFVDCATIASTPTTSAPMTAAPTSTPTPTRTPAPTTAAPTSTPTPTRTPAPTTAAPTKISAPTAATPAPLTGVCTITAAAGDVAAGINIITDKSCASGGLGCIDSVCRFCRVSTSTQSSAFVDCAAITGTTTQALTPAPIPASTPSTKVATPSVVFDCYRTISSGDKAVGLDIASDIRCSEGGAGCLDEVCRYCKRFDTVQSQSYIDCSTIPSSDIGFDINFVPIPVVDDSDIPTRMLAADSSSIIDASSSTDASDTSDSSYEATTANVCTMTVSSGDAAVGINIVTDTNCSNGGTGCIDTVCRYCKTKDTEQSAHFSSCPTTTTASTATTTATTKTCTTTVSDGDTSVGINIITDTSCANGGLGCIDSVCRYCKTKSTDQSAHFGSCPDYSSTTISPPATASTAPPATVAPVITTAPVSTTPTYSIQLDCYQTVSSGDKTLGLDIVTDIRCGDGGVGCVDSTCRFCKRFETAQSHSYMSCSDIPASDTGADIDFKTIVTDDTLTQESTSADTVVSLHQSEEFTSPETDDICANVSLADGQAAGGIGVVLDTVHCPEGLASGCIGSEGCRYCMRFPTNASEDFEYCAIVNSTGVAYALSGLFPSVEDGSTLSADVGSAGSLSAEAGNAISAETRASNAAPKFVMSGTIQWIAVAAACVGVVIIVALAVFGINRTIKILAGHNARSSGNEKVSPDDGNRASVLVASNVGEPGIISDV</sequence>
<dbReference type="Proteomes" id="UP000774804">
    <property type="component" value="Unassembled WGS sequence"/>
</dbReference>
<dbReference type="EMBL" id="RCMI01000074">
    <property type="protein sequence ID" value="KAG2937668.1"/>
    <property type="molecule type" value="Genomic_DNA"/>
</dbReference>
<evidence type="ECO:0000313" key="5">
    <source>
        <dbReference type="Proteomes" id="UP000774804"/>
    </source>
</evidence>
<dbReference type="EMBL" id="RCML01000075">
    <property type="protein sequence ID" value="KAG2993216.1"/>
    <property type="molecule type" value="Genomic_DNA"/>
</dbReference>
<dbReference type="VEuPathDB" id="FungiDB:PC110_g13155"/>
<keyword evidence="2" id="KW-1133">Transmembrane helix</keyword>
<name>A0A8T1D9S4_9STRA</name>
<organism evidence="3 5">
    <name type="scientific">Phytophthora cactorum</name>
    <dbReference type="NCBI Taxonomy" id="29920"/>
    <lineage>
        <taxon>Eukaryota</taxon>
        <taxon>Sar</taxon>
        <taxon>Stramenopiles</taxon>
        <taxon>Oomycota</taxon>
        <taxon>Peronosporomycetes</taxon>
        <taxon>Peronosporales</taxon>
        <taxon>Peronosporaceae</taxon>
        <taxon>Phytophthora</taxon>
    </lineage>
</organism>
<proteinExistence type="predicted"/>
<dbReference type="Proteomes" id="UP000697107">
    <property type="component" value="Unassembled WGS sequence"/>
</dbReference>
<keyword evidence="2" id="KW-0812">Transmembrane</keyword>
<comment type="caution">
    <text evidence="3">The sequence shown here is derived from an EMBL/GenBank/DDBJ whole genome shotgun (WGS) entry which is preliminary data.</text>
</comment>
<reference evidence="3" key="1">
    <citation type="submission" date="2018-10" db="EMBL/GenBank/DDBJ databases">
        <title>Effector identification in a new, highly contiguous assembly of the strawberry crown rot pathogen Phytophthora cactorum.</title>
        <authorList>
            <person name="Armitage A.D."/>
            <person name="Nellist C.F."/>
            <person name="Bates H."/>
            <person name="Vickerstaff R.J."/>
            <person name="Harrison R.J."/>
        </authorList>
    </citation>
    <scope>NUCLEOTIDE SEQUENCE</scope>
    <source>
        <strain evidence="3">4032</strain>
        <strain evidence="4">P415</strain>
    </source>
</reference>
<dbReference type="AlphaFoldDB" id="A0A8T1D9S4"/>
<gene>
    <name evidence="3" type="ORF">PC115_g4073</name>
    <name evidence="4" type="ORF">PC118_g4121</name>
</gene>
<evidence type="ECO:0000256" key="1">
    <source>
        <dbReference type="SAM" id="MobiDB-lite"/>
    </source>
</evidence>
<dbReference type="VEuPathDB" id="FungiDB:PC110_g6098"/>
<evidence type="ECO:0000256" key="2">
    <source>
        <dbReference type="SAM" id="Phobius"/>
    </source>
</evidence>
<evidence type="ECO:0000313" key="3">
    <source>
        <dbReference type="EMBL" id="KAG2937668.1"/>
    </source>
</evidence>
<accession>A0A8T1D9S4</accession>
<keyword evidence="2" id="KW-0472">Membrane</keyword>
<protein>
    <submittedName>
        <fullName evidence="3">Uncharacterized protein</fullName>
    </submittedName>
</protein>
<evidence type="ECO:0000313" key="4">
    <source>
        <dbReference type="EMBL" id="KAG2993216.1"/>
    </source>
</evidence>
<feature type="transmembrane region" description="Helical" evidence="2">
    <location>
        <begin position="882"/>
        <end position="903"/>
    </location>
</feature>
<feature type="region of interest" description="Disordered" evidence="1">
    <location>
        <begin position="246"/>
        <end position="294"/>
    </location>
</feature>